<dbReference type="InterPro" id="IPR002935">
    <property type="entry name" value="SAM_O-MeTrfase"/>
</dbReference>
<dbReference type="CDD" id="cd02440">
    <property type="entry name" value="AdoMet_MTases"/>
    <property type="match status" value="1"/>
</dbReference>
<keyword evidence="2" id="KW-0808">Transferase</keyword>
<evidence type="ECO:0000256" key="3">
    <source>
        <dbReference type="ARBA" id="ARBA00022691"/>
    </source>
</evidence>
<dbReference type="EMBL" id="CAEZUE010000004">
    <property type="protein sequence ID" value="CAB4583797.1"/>
    <property type="molecule type" value="Genomic_DNA"/>
</dbReference>
<reference evidence="4" key="1">
    <citation type="submission" date="2020-05" db="EMBL/GenBank/DDBJ databases">
        <authorList>
            <person name="Chiriac C."/>
            <person name="Salcher M."/>
            <person name="Ghai R."/>
            <person name="Kavagutti S V."/>
        </authorList>
    </citation>
    <scope>NUCLEOTIDE SEQUENCE</scope>
</reference>
<dbReference type="Gene3D" id="3.40.50.150">
    <property type="entry name" value="Vaccinia Virus protein VP39"/>
    <property type="match status" value="1"/>
</dbReference>
<dbReference type="PANTHER" id="PTHR10509">
    <property type="entry name" value="O-METHYLTRANSFERASE-RELATED"/>
    <property type="match status" value="1"/>
</dbReference>
<dbReference type="GO" id="GO:0008171">
    <property type="term" value="F:O-methyltransferase activity"/>
    <property type="evidence" value="ECO:0007669"/>
    <property type="project" value="InterPro"/>
</dbReference>
<dbReference type="GO" id="GO:0008757">
    <property type="term" value="F:S-adenosylmethionine-dependent methyltransferase activity"/>
    <property type="evidence" value="ECO:0007669"/>
    <property type="project" value="TreeGrafter"/>
</dbReference>
<evidence type="ECO:0000256" key="1">
    <source>
        <dbReference type="ARBA" id="ARBA00022603"/>
    </source>
</evidence>
<evidence type="ECO:0000256" key="2">
    <source>
        <dbReference type="ARBA" id="ARBA00022679"/>
    </source>
</evidence>
<organism evidence="4">
    <name type="scientific">freshwater metagenome</name>
    <dbReference type="NCBI Taxonomy" id="449393"/>
    <lineage>
        <taxon>unclassified sequences</taxon>
        <taxon>metagenomes</taxon>
        <taxon>ecological metagenomes</taxon>
    </lineage>
</organism>
<proteinExistence type="predicted"/>
<protein>
    <submittedName>
        <fullName evidence="4">Unannotated protein</fullName>
    </submittedName>
</protein>
<keyword evidence="1" id="KW-0489">Methyltransferase</keyword>
<dbReference type="GO" id="GO:0032259">
    <property type="term" value="P:methylation"/>
    <property type="evidence" value="ECO:0007669"/>
    <property type="project" value="UniProtKB-KW"/>
</dbReference>
<evidence type="ECO:0000313" key="4">
    <source>
        <dbReference type="EMBL" id="CAB4583797.1"/>
    </source>
</evidence>
<dbReference type="AlphaFoldDB" id="A0A6J6F654"/>
<dbReference type="PROSITE" id="PS51682">
    <property type="entry name" value="SAM_OMT_I"/>
    <property type="match status" value="1"/>
</dbReference>
<name>A0A6J6F654_9ZZZZ</name>
<sequence>MFDAELINTWTENFVVESPAIRAARHASIEHGVEPVTPAVGSYLSSLVAITGAQSVVEIGSGLGVASQWLLHGNSDLSLTTIEKDVDHLQSAKDLMAEAGIPSTRVRGISGDATTILPRMNEGMYDMVVVNSVSKGVLEFVRHAFRLTRPGGLVVVTHALGGGHVANPAKRDAVTTELRTVLGDYAADDNVRATLIPVGDGVLTLVKN</sequence>
<dbReference type="InterPro" id="IPR029063">
    <property type="entry name" value="SAM-dependent_MTases_sf"/>
</dbReference>
<dbReference type="SUPFAM" id="SSF53335">
    <property type="entry name" value="S-adenosyl-L-methionine-dependent methyltransferases"/>
    <property type="match status" value="1"/>
</dbReference>
<dbReference type="InterPro" id="IPR050362">
    <property type="entry name" value="Cation-dep_OMT"/>
</dbReference>
<dbReference type="PANTHER" id="PTHR10509:SF85">
    <property type="entry name" value="O-METHYLTRANSFERASE RV1220C-RELATED"/>
    <property type="match status" value="1"/>
</dbReference>
<gene>
    <name evidence="4" type="ORF">UFOPK1788_00068</name>
</gene>
<keyword evidence="3" id="KW-0949">S-adenosyl-L-methionine</keyword>
<accession>A0A6J6F654</accession>
<dbReference type="Pfam" id="PF01596">
    <property type="entry name" value="Methyltransf_3"/>
    <property type="match status" value="1"/>
</dbReference>